<keyword evidence="1" id="KW-0812">Transmembrane</keyword>
<feature type="transmembrane region" description="Helical" evidence="1">
    <location>
        <begin position="15"/>
        <end position="38"/>
    </location>
</feature>
<reference evidence="2 3" key="1">
    <citation type="journal article" date="2011" name="J. Bacteriol.">
        <title>Complete genome sequence of Paenibacillus polymyxa SC2, a strain of plant growth-promoting Rhizobacterium with broad-spectrum antimicrobial activity.</title>
        <authorList>
            <person name="Ma M."/>
            <person name="Wang C."/>
            <person name="Ding Y."/>
            <person name="Li L."/>
            <person name="Shen D."/>
            <person name="Jiang X."/>
            <person name="Guan D."/>
            <person name="Cao F."/>
            <person name="Chen H."/>
            <person name="Feng R."/>
            <person name="Wang X."/>
            <person name="Ge Y."/>
            <person name="Yao L."/>
            <person name="Bing X."/>
            <person name="Yang X."/>
            <person name="Li J."/>
            <person name="Du B."/>
        </authorList>
    </citation>
    <scope>NUCLEOTIDE SEQUENCE [LARGE SCALE GENOMIC DNA]</scope>
    <source>
        <strain evidence="2 3">SC2</strain>
        <plasmid evidence="3">pSC2</plasmid>
    </source>
</reference>
<dbReference type="AlphaFoldDB" id="E3EKU3"/>
<keyword evidence="2" id="KW-0614">Plasmid</keyword>
<dbReference type="PATRIC" id="fig|886882.15.peg.5793"/>
<sequence>MNRLKQLLKNNKGSFSILFVILILIGVMVVTAFVDILIESWSMQEVQSVMDTSGVSALRASVDETKLRIGEFDVEKSVAVSEYKKLVSMRLKDTKKIKSVHFNPIEIESFTEKWGTGETKKARPQVLLDSSIVIVVSGSTIFDLVPGTAEVFYNSRKGSDFEVTYLGTNNDGNIELAVRSVSRLVYR</sequence>
<keyword evidence="1" id="KW-1133">Transmembrane helix</keyword>
<proteinExistence type="predicted"/>
<evidence type="ECO:0000313" key="3">
    <source>
        <dbReference type="Proteomes" id="UP000006868"/>
    </source>
</evidence>
<dbReference type="EMBL" id="CP002214">
    <property type="protein sequence ID" value="ADO59544.1"/>
    <property type="molecule type" value="Genomic_DNA"/>
</dbReference>
<dbReference type="HOGENOM" id="CLU_1426256_0_0_9"/>
<protein>
    <submittedName>
        <fullName evidence="2">Uncharacterized protein</fullName>
    </submittedName>
</protein>
<accession>E3EKU3</accession>
<organism evidence="2 3">
    <name type="scientific">Paenibacillus polymyxa (strain SC2)</name>
    <name type="common">Bacillus polymyxa</name>
    <dbReference type="NCBI Taxonomy" id="886882"/>
    <lineage>
        <taxon>Bacteria</taxon>
        <taxon>Bacillati</taxon>
        <taxon>Bacillota</taxon>
        <taxon>Bacilli</taxon>
        <taxon>Bacillales</taxon>
        <taxon>Paenibacillaceae</taxon>
        <taxon>Paenibacillus</taxon>
    </lineage>
</organism>
<name>E3EKU3_PAEPS</name>
<dbReference type="Proteomes" id="UP000006868">
    <property type="component" value="Plasmid pSC2"/>
</dbReference>
<gene>
    <name evidence="2" type="ORF">PPSC2_27370</name>
</gene>
<evidence type="ECO:0000256" key="1">
    <source>
        <dbReference type="SAM" id="Phobius"/>
    </source>
</evidence>
<keyword evidence="1" id="KW-0472">Membrane</keyword>
<dbReference type="RefSeq" id="WP_013385958.1">
    <property type="nucleotide sequence ID" value="NC_014628.2"/>
</dbReference>
<geneLocation type="plasmid" evidence="2 3">
    <name>pSC2</name>
</geneLocation>
<evidence type="ECO:0000313" key="2">
    <source>
        <dbReference type="EMBL" id="ADO59544.1"/>
    </source>
</evidence>
<dbReference type="KEGG" id="ppm:PPSC2_27370"/>